<evidence type="ECO:0000256" key="3">
    <source>
        <dbReference type="ARBA" id="ARBA00023163"/>
    </source>
</evidence>
<evidence type="ECO:0000256" key="7">
    <source>
        <dbReference type="SAM" id="MobiDB-lite"/>
    </source>
</evidence>
<dbReference type="SUPFAM" id="SSF47113">
    <property type="entry name" value="Histone-fold"/>
    <property type="match status" value="1"/>
</dbReference>
<dbReference type="CDD" id="cd07978">
    <property type="entry name" value="HFD_TAF13"/>
    <property type="match status" value="1"/>
</dbReference>
<evidence type="ECO:0000256" key="4">
    <source>
        <dbReference type="ARBA" id="ARBA00023242"/>
    </source>
</evidence>
<sequence>MDTRDDREGGIEDGREGTTGPGRRRIVRKGMFVKDLKLLMYGFGDGEVPVADTLAVMDDIVVDYITEMCLQAANVAEKRNKVKVEDFQFLLRRDPKKLARVEELLYMNQVLSKARQVIMDPDKLDPDAEDVLSTMT</sequence>
<evidence type="ECO:0000256" key="6">
    <source>
        <dbReference type="ARBA" id="ARBA00040136"/>
    </source>
</evidence>
<feature type="region of interest" description="Disordered" evidence="7">
    <location>
        <begin position="1"/>
        <end position="22"/>
    </location>
</feature>
<dbReference type="GO" id="GO:0051123">
    <property type="term" value="P:RNA polymerase II preinitiation complex assembly"/>
    <property type="evidence" value="ECO:0007669"/>
    <property type="project" value="TreeGrafter"/>
</dbReference>
<comment type="subcellular location">
    <subcellularLocation>
        <location evidence="1">Nucleus</location>
    </subcellularLocation>
</comment>
<organism evidence="8 9">
    <name type="scientific">Bifiguratus adelaidae</name>
    <dbReference type="NCBI Taxonomy" id="1938954"/>
    <lineage>
        <taxon>Eukaryota</taxon>
        <taxon>Fungi</taxon>
        <taxon>Fungi incertae sedis</taxon>
        <taxon>Mucoromycota</taxon>
        <taxon>Mucoromycotina</taxon>
        <taxon>Endogonomycetes</taxon>
        <taxon>Endogonales</taxon>
        <taxon>Endogonales incertae sedis</taxon>
        <taxon>Bifiguratus</taxon>
    </lineage>
</organism>
<name>A0A261XY44_9FUNG</name>
<evidence type="ECO:0000313" key="9">
    <source>
        <dbReference type="Proteomes" id="UP000242875"/>
    </source>
</evidence>
<dbReference type="PANTHER" id="PTHR11380:SF5">
    <property type="entry name" value="TRANSCRIPTION INITIATION FACTOR TFIID SUBUNIT 13"/>
    <property type="match status" value="1"/>
</dbReference>
<dbReference type="InterPro" id="IPR009072">
    <property type="entry name" value="Histone-fold"/>
</dbReference>
<reference evidence="8 9" key="1">
    <citation type="journal article" date="2017" name="Mycologia">
        <title>Bifiguratus adelaidae, gen. et sp. nov., a new member of Mucoromycotina in endophytic and soil-dwelling habitats.</title>
        <authorList>
            <person name="Torres-Cruz T.J."/>
            <person name="Billingsley Tobias T.L."/>
            <person name="Almatruk M."/>
            <person name="Hesse C."/>
            <person name="Kuske C.R."/>
            <person name="Desiro A."/>
            <person name="Benucci G.M."/>
            <person name="Bonito G."/>
            <person name="Stajich J.E."/>
            <person name="Dunlap C."/>
            <person name="Arnold A.E."/>
            <person name="Porras-Alfaro A."/>
        </authorList>
    </citation>
    <scope>NUCLEOTIDE SEQUENCE [LARGE SCALE GENOMIC DNA]</scope>
    <source>
        <strain evidence="8 9">AZ0501</strain>
    </source>
</reference>
<keyword evidence="2" id="KW-0805">Transcription regulation</keyword>
<protein>
    <recommendedName>
        <fullName evidence="6">Transcription initiation factor TFIID subunit 13</fullName>
    </recommendedName>
</protein>
<evidence type="ECO:0000313" key="8">
    <source>
        <dbReference type="EMBL" id="OZJ03296.1"/>
    </source>
</evidence>
<evidence type="ECO:0000256" key="1">
    <source>
        <dbReference type="ARBA" id="ARBA00004123"/>
    </source>
</evidence>
<gene>
    <name evidence="8" type="ORF">BZG36_02277</name>
</gene>
<dbReference type="Pfam" id="PF02269">
    <property type="entry name" value="TFIID-18kDa"/>
    <property type="match status" value="1"/>
</dbReference>
<comment type="similarity">
    <text evidence="5">Belongs to the TAF13 family.</text>
</comment>
<keyword evidence="3" id="KW-0804">Transcription</keyword>
<keyword evidence="4" id="KW-0539">Nucleus</keyword>
<accession>A0A261XY44</accession>
<dbReference type="PANTHER" id="PTHR11380">
    <property type="entry name" value="TRANSCRIPTION INITIATION FACTOR TFIID/SUPT3-RELATED"/>
    <property type="match status" value="1"/>
</dbReference>
<keyword evidence="9" id="KW-1185">Reference proteome</keyword>
<evidence type="ECO:0000256" key="5">
    <source>
        <dbReference type="ARBA" id="ARBA00038392"/>
    </source>
</evidence>
<evidence type="ECO:0000256" key="2">
    <source>
        <dbReference type="ARBA" id="ARBA00023015"/>
    </source>
</evidence>
<dbReference type="Proteomes" id="UP000242875">
    <property type="component" value="Unassembled WGS sequence"/>
</dbReference>
<dbReference type="Gene3D" id="1.10.20.10">
    <property type="entry name" value="Histone, subunit A"/>
    <property type="match status" value="1"/>
</dbReference>
<proteinExistence type="inferred from homology"/>
<dbReference type="InterPro" id="IPR003195">
    <property type="entry name" value="TFIID_TAF13"/>
</dbReference>
<dbReference type="GO" id="GO:0046982">
    <property type="term" value="F:protein heterodimerization activity"/>
    <property type="evidence" value="ECO:0007669"/>
    <property type="project" value="InterPro"/>
</dbReference>
<comment type="caution">
    <text evidence="8">The sequence shown here is derived from an EMBL/GenBank/DDBJ whole genome shotgun (WGS) entry which is preliminary data.</text>
</comment>
<dbReference type="EMBL" id="MVBO01000092">
    <property type="protein sequence ID" value="OZJ03296.1"/>
    <property type="molecule type" value="Genomic_DNA"/>
</dbReference>
<dbReference type="GO" id="GO:0005669">
    <property type="term" value="C:transcription factor TFIID complex"/>
    <property type="evidence" value="ECO:0007669"/>
    <property type="project" value="EnsemblFungi"/>
</dbReference>
<dbReference type="OrthoDB" id="10266074at2759"/>
<dbReference type="AlphaFoldDB" id="A0A261XY44"/>
<feature type="compositionally biased region" description="Basic and acidic residues" evidence="7">
    <location>
        <begin position="1"/>
        <end position="16"/>
    </location>
</feature>